<dbReference type="AlphaFoldDB" id="A0A286DW37"/>
<evidence type="ECO:0000313" key="3">
    <source>
        <dbReference type="Proteomes" id="UP000219072"/>
    </source>
</evidence>
<dbReference type="InterPro" id="IPR036264">
    <property type="entry name" value="Bact_exopeptidase_dim_dom"/>
</dbReference>
<dbReference type="Pfam" id="PF07687">
    <property type="entry name" value="M20_dimer"/>
    <property type="match status" value="1"/>
</dbReference>
<dbReference type="InterPro" id="IPR011650">
    <property type="entry name" value="Peptidase_M20_dimer"/>
</dbReference>
<evidence type="ECO:0000259" key="1">
    <source>
        <dbReference type="Pfam" id="PF07687"/>
    </source>
</evidence>
<dbReference type="EMBL" id="OCNE01000008">
    <property type="protein sequence ID" value="SOD62889.1"/>
    <property type="molecule type" value="Genomic_DNA"/>
</dbReference>
<evidence type="ECO:0000313" key="2">
    <source>
        <dbReference type="EMBL" id="SOD62889.1"/>
    </source>
</evidence>
<feature type="domain" description="Peptidase M20 dimerisation" evidence="1">
    <location>
        <begin position="7"/>
        <end position="55"/>
    </location>
</feature>
<gene>
    <name evidence="2" type="ORF">SAMN06297387_10852</name>
</gene>
<accession>A0A286DW37</accession>
<dbReference type="InterPro" id="IPR052030">
    <property type="entry name" value="Peptidase_M20/M20A_hydrolases"/>
</dbReference>
<dbReference type="SUPFAM" id="SSF55031">
    <property type="entry name" value="Bacterial exopeptidase dimerisation domain"/>
    <property type="match status" value="1"/>
</dbReference>
<proteinExistence type="predicted"/>
<name>A0A286DW37_9ACTN</name>
<dbReference type="GO" id="GO:0046657">
    <property type="term" value="P:folic acid catabolic process"/>
    <property type="evidence" value="ECO:0007669"/>
    <property type="project" value="TreeGrafter"/>
</dbReference>
<keyword evidence="3" id="KW-1185">Reference proteome</keyword>
<protein>
    <submittedName>
        <fullName evidence="2">Peptidase dimerisation domain-containing protein</fullName>
    </submittedName>
</protein>
<organism evidence="2 3">
    <name type="scientific">Streptomyces zhaozhouensis</name>
    <dbReference type="NCBI Taxonomy" id="1300267"/>
    <lineage>
        <taxon>Bacteria</taxon>
        <taxon>Bacillati</taxon>
        <taxon>Actinomycetota</taxon>
        <taxon>Actinomycetes</taxon>
        <taxon>Kitasatosporales</taxon>
        <taxon>Streptomycetaceae</taxon>
        <taxon>Streptomyces</taxon>
    </lineage>
</organism>
<dbReference type="GO" id="GO:0005737">
    <property type="term" value="C:cytoplasm"/>
    <property type="evidence" value="ECO:0007669"/>
    <property type="project" value="TreeGrafter"/>
</dbReference>
<dbReference type="PANTHER" id="PTHR30575">
    <property type="entry name" value="PEPTIDASE M20"/>
    <property type="match status" value="1"/>
</dbReference>
<dbReference type="GO" id="GO:0016805">
    <property type="term" value="F:dipeptidase activity"/>
    <property type="evidence" value="ECO:0007669"/>
    <property type="project" value="TreeGrafter"/>
</dbReference>
<dbReference type="PANTHER" id="PTHR30575:SF3">
    <property type="entry name" value="PEPTIDASE M20 DIMERISATION DOMAIN-CONTAINING PROTEIN"/>
    <property type="match status" value="1"/>
</dbReference>
<reference evidence="2 3" key="1">
    <citation type="submission" date="2017-09" db="EMBL/GenBank/DDBJ databases">
        <authorList>
            <person name="Ehlers B."/>
            <person name="Leendertz F.H."/>
        </authorList>
    </citation>
    <scope>NUCLEOTIDE SEQUENCE [LARGE SCALE GENOMIC DNA]</scope>
    <source>
        <strain evidence="2 3">CGMCC 4.7095</strain>
    </source>
</reference>
<dbReference type="GO" id="GO:0071713">
    <property type="term" value="F:para-aminobenzoyl-glutamate hydrolase activity"/>
    <property type="evidence" value="ECO:0007669"/>
    <property type="project" value="TreeGrafter"/>
</dbReference>
<dbReference type="Proteomes" id="UP000219072">
    <property type="component" value="Unassembled WGS sequence"/>
</dbReference>
<sequence length="168" mass="17571">MTRFATSDTRVNVGTFQAGGGANIIPAHAELTYEVRARANEVLDELNRRAGDIVEGAARMYGVTADSLRYGQAATSVPDPLALRAVEEAAATVPAVTRYLGRASAAGGSDDAHSMITTVQAAGGVGAYLMVGARSVDVPHHHRRFDFDERALGIATDLLEAVFRGSGA</sequence>
<dbReference type="Gene3D" id="3.40.630.10">
    <property type="entry name" value="Zn peptidases"/>
    <property type="match status" value="1"/>
</dbReference>
<dbReference type="Gene3D" id="3.30.70.360">
    <property type="match status" value="1"/>
</dbReference>